<dbReference type="GO" id="GO:0006310">
    <property type="term" value="P:DNA recombination"/>
    <property type="evidence" value="ECO:0007669"/>
    <property type="project" value="InterPro"/>
</dbReference>
<dbReference type="SMART" id="SM00490">
    <property type="entry name" value="HELICc"/>
    <property type="match status" value="1"/>
</dbReference>
<dbReference type="GO" id="GO:0009378">
    <property type="term" value="F:four-way junction helicase activity"/>
    <property type="evidence" value="ECO:0007669"/>
    <property type="project" value="TreeGrafter"/>
</dbReference>
<protein>
    <recommendedName>
        <fullName evidence="6">ATP-dependent DNA helicase RecQ</fullName>
    </recommendedName>
    <alternativeName>
        <fullName evidence="7">DNA 3'-5' helicase RecQ</fullName>
    </alternativeName>
</protein>
<dbReference type="GO" id="GO:0043138">
    <property type="term" value="F:3'-5' DNA helicase activity"/>
    <property type="evidence" value="ECO:0007669"/>
    <property type="project" value="TreeGrafter"/>
</dbReference>
<dbReference type="InterPro" id="IPR014001">
    <property type="entry name" value="Helicase_ATP-bd"/>
</dbReference>
<dbReference type="GO" id="GO:0005524">
    <property type="term" value="F:ATP binding"/>
    <property type="evidence" value="ECO:0007669"/>
    <property type="project" value="UniProtKB-KW"/>
</dbReference>
<dbReference type="InterPro" id="IPR027417">
    <property type="entry name" value="P-loop_NTPase"/>
</dbReference>
<evidence type="ECO:0000313" key="10">
    <source>
        <dbReference type="EMBL" id="GGI66792.1"/>
    </source>
</evidence>
<dbReference type="AlphaFoldDB" id="A0A917JJ65"/>
<dbReference type="GO" id="GO:0016787">
    <property type="term" value="F:hydrolase activity"/>
    <property type="evidence" value="ECO:0007669"/>
    <property type="project" value="UniProtKB-KW"/>
</dbReference>
<dbReference type="GO" id="GO:0043590">
    <property type="term" value="C:bacterial nucleoid"/>
    <property type="evidence" value="ECO:0007669"/>
    <property type="project" value="TreeGrafter"/>
</dbReference>
<evidence type="ECO:0000313" key="11">
    <source>
        <dbReference type="Proteomes" id="UP000622610"/>
    </source>
</evidence>
<sequence length="464" mass="53688">MLEQALQHYFGYDSFRESQKEIIESLLAKKNTLGILPTGNGKSLCYQLTGYLKEGIVLIVAPLISLMEDQVNSLQTFGEKRAVALNSTLQDFEKEFILNRLGDFKFIFLSPEMLAQRHVLNALKKQKIALFVVDEAHCVSQWGIDFRPEYRNLSDAKAQLNHPVTLALTATANAQVESDIQRFLMGPETIVFRQSANRSNIALLVEKTTDKEAALQATLSKISGATIIYCATRKQVERLYDSLKTTYRIGYYHGGLDYQQRSLLQKQFHDQELQFLIATNAFGMGINKRDIRYVIHYDLPDSMENYIQEIGRAGRDQQQSYSLLLYQPGDERVHHFFQQTTQERREQFEQLLQIKTEVVFDELQEKWLEQGKREGMAHFLRALKENEQQKQLKLQQMLQYIEADGCRRTFLLATMGEAPTTEEICCDFHGITLPEEAVVSFERKTEKADWRSILERMFKESKSF</sequence>
<dbReference type="Pfam" id="PF00270">
    <property type="entry name" value="DEAD"/>
    <property type="match status" value="1"/>
</dbReference>
<evidence type="ECO:0000259" key="9">
    <source>
        <dbReference type="PROSITE" id="PS51194"/>
    </source>
</evidence>
<dbReference type="EMBL" id="BMDT01000018">
    <property type="protein sequence ID" value="GGI66792.1"/>
    <property type="molecule type" value="Genomic_DNA"/>
</dbReference>
<keyword evidence="5" id="KW-0238">DNA-binding</keyword>
<dbReference type="GO" id="GO:0006281">
    <property type="term" value="P:DNA repair"/>
    <property type="evidence" value="ECO:0007669"/>
    <property type="project" value="TreeGrafter"/>
</dbReference>
<dbReference type="PROSITE" id="PS00690">
    <property type="entry name" value="DEAH_ATP_HELICASE"/>
    <property type="match status" value="1"/>
</dbReference>
<evidence type="ECO:0000256" key="4">
    <source>
        <dbReference type="ARBA" id="ARBA00022840"/>
    </source>
</evidence>
<dbReference type="Proteomes" id="UP000622610">
    <property type="component" value="Unassembled WGS sequence"/>
</dbReference>
<organism evidence="10 11">
    <name type="scientific">Enterococcus alcedinis</name>
    <dbReference type="NCBI Taxonomy" id="1274384"/>
    <lineage>
        <taxon>Bacteria</taxon>
        <taxon>Bacillati</taxon>
        <taxon>Bacillota</taxon>
        <taxon>Bacilli</taxon>
        <taxon>Lactobacillales</taxon>
        <taxon>Enterococcaceae</taxon>
        <taxon>Enterococcus</taxon>
    </lineage>
</organism>
<dbReference type="GO" id="GO:0005737">
    <property type="term" value="C:cytoplasm"/>
    <property type="evidence" value="ECO:0007669"/>
    <property type="project" value="TreeGrafter"/>
</dbReference>
<dbReference type="SUPFAM" id="SSF52540">
    <property type="entry name" value="P-loop containing nucleoside triphosphate hydrolases"/>
    <property type="match status" value="1"/>
</dbReference>
<keyword evidence="4" id="KW-0067">ATP-binding</keyword>
<dbReference type="SMART" id="SM00487">
    <property type="entry name" value="DEXDc"/>
    <property type="match status" value="1"/>
</dbReference>
<evidence type="ECO:0000256" key="6">
    <source>
        <dbReference type="ARBA" id="ARBA00044535"/>
    </source>
</evidence>
<proteinExistence type="predicted"/>
<dbReference type="GO" id="GO:0030894">
    <property type="term" value="C:replisome"/>
    <property type="evidence" value="ECO:0007669"/>
    <property type="project" value="TreeGrafter"/>
</dbReference>
<keyword evidence="11" id="KW-1185">Reference proteome</keyword>
<dbReference type="PANTHER" id="PTHR13710:SF84">
    <property type="entry name" value="ATP-DEPENDENT DNA HELICASE RECS-RELATED"/>
    <property type="match status" value="1"/>
</dbReference>
<name>A0A917JJ65_9ENTE</name>
<evidence type="ECO:0000259" key="8">
    <source>
        <dbReference type="PROSITE" id="PS51192"/>
    </source>
</evidence>
<accession>A0A917JJ65</accession>
<evidence type="ECO:0000256" key="1">
    <source>
        <dbReference type="ARBA" id="ARBA00022741"/>
    </source>
</evidence>
<dbReference type="InterPro" id="IPR001650">
    <property type="entry name" value="Helicase_C-like"/>
</dbReference>
<dbReference type="NCBIfam" id="TIGR00614">
    <property type="entry name" value="recQ_fam"/>
    <property type="match status" value="1"/>
</dbReference>
<dbReference type="GO" id="GO:0003677">
    <property type="term" value="F:DNA binding"/>
    <property type="evidence" value="ECO:0007669"/>
    <property type="project" value="UniProtKB-KW"/>
</dbReference>
<reference evidence="10" key="1">
    <citation type="journal article" date="2014" name="Int. J. Syst. Evol. Microbiol.">
        <title>Complete genome sequence of Corynebacterium casei LMG S-19264T (=DSM 44701T), isolated from a smear-ripened cheese.</title>
        <authorList>
            <consortium name="US DOE Joint Genome Institute (JGI-PGF)"/>
            <person name="Walter F."/>
            <person name="Albersmeier A."/>
            <person name="Kalinowski J."/>
            <person name="Ruckert C."/>
        </authorList>
    </citation>
    <scope>NUCLEOTIDE SEQUENCE</scope>
    <source>
        <strain evidence="10">CCM 8433</strain>
    </source>
</reference>
<evidence type="ECO:0000256" key="5">
    <source>
        <dbReference type="ARBA" id="ARBA00023125"/>
    </source>
</evidence>
<evidence type="ECO:0000256" key="3">
    <source>
        <dbReference type="ARBA" id="ARBA00022806"/>
    </source>
</evidence>
<dbReference type="InterPro" id="IPR004589">
    <property type="entry name" value="DNA_helicase_ATP-dep_RecQ"/>
</dbReference>
<gene>
    <name evidence="10" type="primary">recQ</name>
    <name evidence="10" type="ORF">GCM10011482_24460</name>
</gene>
<feature type="domain" description="Helicase ATP-binding" evidence="8">
    <location>
        <begin position="23"/>
        <end position="190"/>
    </location>
</feature>
<dbReference type="InterPro" id="IPR002464">
    <property type="entry name" value="DNA/RNA_helicase_DEAH_CS"/>
</dbReference>
<dbReference type="Gene3D" id="3.40.50.300">
    <property type="entry name" value="P-loop containing nucleotide triphosphate hydrolases"/>
    <property type="match status" value="2"/>
</dbReference>
<keyword evidence="1" id="KW-0547">Nucleotide-binding</keyword>
<dbReference type="RefSeq" id="WP_188368612.1">
    <property type="nucleotide sequence ID" value="NZ_BMDT01000018.1"/>
</dbReference>
<dbReference type="Pfam" id="PF16124">
    <property type="entry name" value="RecQ_Zn_bind"/>
    <property type="match status" value="1"/>
</dbReference>
<dbReference type="InterPro" id="IPR032284">
    <property type="entry name" value="RecQ_Zn-bd"/>
</dbReference>
<reference evidence="10" key="2">
    <citation type="submission" date="2020-09" db="EMBL/GenBank/DDBJ databases">
        <authorList>
            <person name="Sun Q."/>
            <person name="Sedlacek I."/>
        </authorList>
    </citation>
    <scope>NUCLEOTIDE SEQUENCE</scope>
    <source>
        <strain evidence="10">CCM 8433</strain>
    </source>
</reference>
<dbReference type="PANTHER" id="PTHR13710">
    <property type="entry name" value="DNA HELICASE RECQ FAMILY MEMBER"/>
    <property type="match status" value="1"/>
</dbReference>
<comment type="caution">
    <text evidence="10">The sequence shown here is derived from an EMBL/GenBank/DDBJ whole genome shotgun (WGS) entry which is preliminary data.</text>
</comment>
<dbReference type="PROSITE" id="PS51194">
    <property type="entry name" value="HELICASE_CTER"/>
    <property type="match status" value="1"/>
</dbReference>
<dbReference type="InterPro" id="IPR011545">
    <property type="entry name" value="DEAD/DEAH_box_helicase_dom"/>
</dbReference>
<dbReference type="PROSITE" id="PS51192">
    <property type="entry name" value="HELICASE_ATP_BIND_1"/>
    <property type="match status" value="1"/>
</dbReference>
<dbReference type="Pfam" id="PF00271">
    <property type="entry name" value="Helicase_C"/>
    <property type="match status" value="1"/>
</dbReference>
<feature type="domain" description="Helicase C-terminal" evidence="9">
    <location>
        <begin position="214"/>
        <end position="360"/>
    </location>
</feature>
<dbReference type="CDD" id="cd17920">
    <property type="entry name" value="DEXHc_RecQ"/>
    <property type="match status" value="1"/>
</dbReference>
<evidence type="ECO:0000256" key="2">
    <source>
        <dbReference type="ARBA" id="ARBA00022801"/>
    </source>
</evidence>
<keyword evidence="3 10" id="KW-0347">Helicase</keyword>
<evidence type="ECO:0000256" key="7">
    <source>
        <dbReference type="ARBA" id="ARBA00044550"/>
    </source>
</evidence>
<dbReference type="FunFam" id="3.40.50.300:FF:001389">
    <property type="entry name" value="ATP-dependent DNA helicase RecQ"/>
    <property type="match status" value="1"/>
</dbReference>
<keyword evidence="2" id="KW-0378">Hydrolase</keyword>